<organism evidence="2 3">
    <name type="scientific">Dothistroma septosporum (strain NZE10 / CBS 128990)</name>
    <name type="common">Red band needle blight fungus</name>
    <name type="synonym">Mycosphaerella pini</name>
    <dbReference type="NCBI Taxonomy" id="675120"/>
    <lineage>
        <taxon>Eukaryota</taxon>
        <taxon>Fungi</taxon>
        <taxon>Dikarya</taxon>
        <taxon>Ascomycota</taxon>
        <taxon>Pezizomycotina</taxon>
        <taxon>Dothideomycetes</taxon>
        <taxon>Dothideomycetidae</taxon>
        <taxon>Mycosphaerellales</taxon>
        <taxon>Mycosphaerellaceae</taxon>
        <taxon>Dothistroma</taxon>
    </lineage>
</organism>
<dbReference type="EMBL" id="KB446545">
    <property type="protein sequence ID" value="EME39625.1"/>
    <property type="molecule type" value="Genomic_DNA"/>
</dbReference>
<protein>
    <submittedName>
        <fullName evidence="2">Uncharacterized protein</fullName>
    </submittedName>
</protein>
<gene>
    <name evidence="2" type="ORF">DOTSEDRAFT_160018</name>
</gene>
<feature type="region of interest" description="Disordered" evidence="1">
    <location>
        <begin position="1"/>
        <end position="23"/>
    </location>
</feature>
<proteinExistence type="predicted"/>
<name>M2YL79_DOTSN</name>
<evidence type="ECO:0000313" key="3">
    <source>
        <dbReference type="Proteomes" id="UP000016933"/>
    </source>
</evidence>
<evidence type="ECO:0000313" key="2">
    <source>
        <dbReference type="EMBL" id="EME39625.1"/>
    </source>
</evidence>
<keyword evidence="3" id="KW-1185">Reference proteome</keyword>
<sequence length="59" mass="6174">TTTSVPSSQSDRRSCPKPKPSSRVLPRRLGARCGFQFLDCDGDVSGHLLGLAEVGESGG</sequence>
<accession>M2YL79</accession>
<reference evidence="2 3" key="2">
    <citation type="journal article" date="2012" name="PLoS Pathog.">
        <title>Diverse lifestyles and strategies of plant pathogenesis encoded in the genomes of eighteen Dothideomycetes fungi.</title>
        <authorList>
            <person name="Ohm R.A."/>
            <person name="Feau N."/>
            <person name="Henrissat B."/>
            <person name="Schoch C.L."/>
            <person name="Horwitz B.A."/>
            <person name="Barry K.W."/>
            <person name="Condon B.J."/>
            <person name="Copeland A.C."/>
            <person name="Dhillon B."/>
            <person name="Glaser F."/>
            <person name="Hesse C.N."/>
            <person name="Kosti I."/>
            <person name="LaButti K."/>
            <person name="Lindquist E.A."/>
            <person name="Lucas S."/>
            <person name="Salamov A.A."/>
            <person name="Bradshaw R.E."/>
            <person name="Ciuffetti L."/>
            <person name="Hamelin R.C."/>
            <person name="Kema G.H.J."/>
            <person name="Lawrence C."/>
            <person name="Scott J.A."/>
            <person name="Spatafora J.W."/>
            <person name="Turgeon B.G."/>
            <person name="de Wit P.J.G.M."/>
            <person name="Zhong S."/>
            <person name="Goodwin S.B."/>
            <person name="Grigoriev I.V."/>
        </authorList>
    </citation>
    <scope>NUCLEOTIDE SEQUENCE [LARGE SCALE GENOMIC DNA]</scope>
    <source>
        <strain evidence="3">NZE10 / CBS 128990</strain>
    </source>
</reference>
<dbReference type="Proteomes" id="UP000016933">
    <property type="component" value="Unassembled WGS sequence"/>
</dbReference>
<evidence type="ECO:0000256" key="1">
    <source>
        <dbReference type="SAM" id="MobiDB-lite"/>
    </source>
</evidence>
<dbReference type="HOGENOM" id="CLU_2967218_0_0_1"/>
<dbReference type="AlphaFoldDB" id="M2YL79"/>
<feature type="non-terminal residue" evidence="2">
    <location>
        <position position="1"/>
    </location>
</feature>
<reference evidence="3" key="1">
    <citation type="journal article" date="2012" name="PLoS Genet.">
        <title>The genomes of the fungal plant pathogens Cladosporium fulvum and Dothistroma septosporum reveal adaptation to different hosts and lifestyles but also signatures of common ancestry.</title>
        <authorList>
            <person name="de Wit P.J.G.M."/>
            <person name="van der Burgt A."/>
            <person name="Oekmen B."/>
            <person name="Stergiopoulos I."/>
            <person name="Abd-Elsalam K.A."/>
            <person name="Aerts A.L."/>
            <person name="Bahkali A.H."/>
            <person name="Beenen H.G."/>
            <person name="Chettri P."/>
            <person name="Cox M.P."/>
            <person name="Datema E."/>
            <person name="de Vries R.P."/>
            <person name="Dhillon B."/>
            <person name="Ganley A.R."/>
            <person name="Griffiths S.A."/>
            <person name="Guo Y."/>
            <person name="Hamelin R.C."/>
            <person name="Henrissat B."/>
            <person name="Kabir M.S."/>
            <person name="Jashni M.K."/>
            <person name="Kema G."/>
            <person name="Klaubauf S."/>
            <person name="Lapidus A."/>
            <person name="Levasseur A."/>
            <person name="Lindquist E."/>
            <person name="Mehrabi R."/>
            <person name="Ohm R.A."/>
            <person name="Owen T.J."/>
            <person name="Salamov A."/>
            <person name="Schwelm A."/>
            <person name="Schijlen E."/>
            <person name="Sun H."/>
            <person name="van den Burg H.A."/>
            <person name="van Ham R.C.H.J."/>
            <person name="Zhang S."/>
            <person name="Goodwin S.B."/>
            <person name="Grigoriev I.V."/>
            <person name="Collemare J."/>
            <person name="Bradshaw R.E."/>
        </authorList>
    </citation>
    <scope>NUCLEOTIDE SEQUENCE [LARGE SCALE GENOMIC DNA]</scope>
    <source>
        <strain evidence="3">NZE10 / CBS 128990</strain>
    </source>
</reference>